<keyword evidence="2" id="KW-1185">Reference proteome</keyword>
<accession>A0A2Z4FK00</accession>
<name>A0A2Z4FK00_9DELT</name>
<sequence>MTIYSLAHIHFSIEGSGALVDSLRAHFFGVEAAATVRAAHIRFRFVDDLPPMGTYLWSAPVKVGESVYETTQGGLTFQVRAEKPGWDVAIQVGASEVEFGARAGHGAAAAGARSRDEVLAANFLYDIFDPLTQFIHLENNASYLRASTFERDGRAVALVGFADNAASNSLLEALGKDGWRFLSDELGLINRNAILHPSVSRRSAGAGAQLGVPTKLTDLFFVERANTAKFEQHSISIPNVARQTAVLLQRELNACVEDATALHCASFYPILPRPDDFYQTCFNIARQGFAAQGPIAIRMPLEAGADDLAKFLGKKLGA</sequence>
<dbReference type="RefSeq" id="WP_111333706.1">
    <property type="nucleotide sequence ID" value="NZ_CP030032.1"/>
</dbReference>
<organism evidence="1 2">
    <name type="scientific">Bradymonas sediminis</name>
    <dbReference type="NCBI Taxonomy" id="1548548"/>
    <lineage>
        <taxon>Bacteria</taxon>
        <taxon>Deltaproteobacteria</taxon>
        <taxon>Bradymonadales</taxon>
        <taxon>Bradymonadaceae</taxon>
        <taxon>Bradymonas</taxon>
    </lineage>
</organism>
<reference evidence="1 2" key="1">
    <citation type="submission" date="2018-06" db="EMBL/GenBank/DDBJ databases">
        <title>Lujinxingia sediminis gen. nov. sp. nov., a new facultative anaerobic member of the class Deltaproteobacteria, and proposal of Lujinxingaceae fam. nov.</title>
        <authorList>
            <person name="Guo L.-Y."/>
            <person name="Li C.-M."/>
            <person name="Wang S."/>
            <person name="Du Z.-J."/>
        </authorList>
    </citation>
    <scope>NUCLEOTIDE SEQUENCE [LARGE SCALE GENOMIC DNA]</scope>
    <source>
        <strain evidence="1 2">FA350</strain>
    </source>
</reference>
<dbReference type="EMBL" id="CP030032">
    <property type="protein sequence ID" value="AWV89307.1"/>
    <property type="molecule type" value="Genomic_DNA"/>
</dbReference>
<dbReference type="AlphaFoldDB" id="A0A2Z4FK00"/>
<dbReference type="OrthoDB" id="4544211at2"/>
<proteinExistence type="predicted"/>
<protein>
    <submittedName>
        <fullName evidence="1">Uncharacterized protein</fullName>
    </submittedName>
</protein>
<dbReference type="KEGG" id="bsed:DN745_08135"/>
<evidence type="ECO:0000313" key="1">
    <source>
        <dbReference type="EMBL" id="AWV89307.1"/>
    </source>
</evidence>
<gene>
    <name evidence="1" type="ORF">DN745_08135</name>
</gene>
<dbReference type="Proteomes" id="UP000249799">
    <property type="component" value="Chromosome"/>
</dbReference>
<evidence type="ECO:0000313" key="2">
    <source>
        <dbReference type="Proteomes" id="UP000249799"/>
    </source>
</evidence>